<dbReference type="KEGG" id="ppsc:EHS13_19800"/>
<dbReference type="RefSeq" id="WP_155702068.1">
    <property type="nucleotide sequence ID" value="NZ_CP034235.1"/>
</dbReference>
<gene>
    <name evidence="2" type="ORF">EHS13_19800</name>
</gene>
<evidence type="ECO:0000259" key="1">
    <source>
        <dbReference type="PROSITE" id="PS50887"/>
    </source>
</evidence>
<sequence length="628" mass="70776">MTSNLQNDKLEHISIDQLLDYKPTQLDEMLTASFIHWIEQLSVFSSFTANTYFVCSSDYNMLHISSPDNSLPINQDLIIRATRAANEAGEMEYAVNERDQAFKLGVLPIHAVGNQLIGSVGIIYNMDQSKFSTPRILSSFLPHILLQAEKMENKRLLVHQQEAEQKFNITEMLFEVVQTLHSLNDVESVLTEVIDRIGKLYPLVQVSLLLSQDNQSSSLPVKPLNFTSAENDICTRAFMEGELIYNPAIGEVDAEVAAPLSGKQGVYGVLHLHVLPIHFDHNDIQFIRLLASSAGAAFENAKLYEQSNFLVNELRLINDITIKLNQSLKLSEIFSFASSELINIFGADFSCVLQMDKTENEMVVQASNLPTMFQEKFSVDYGFSGLVYTTKEPIIISDYWSNPVVQSKLMEVTGSRSMIASPILVNNEVMGVILVTHRYPNFFSYDNYKLLQVLSGHIGLTIANASLHAEVKRMVITDNLTGLYARHYLDEQVNFYQKKDFCGSLIVVDIDNFKGVNDTFGHQIGDKILIQVSSIIKTCIRDSDIAARWGGEELAIYLPQVSIDQAVRIAERIRNRVFNETQPKVTVSCGVSDWHWEDEKISVELLFYKSDMALYKAKHDGKNQIKVG</sequence>
<organism evidence="2 3">
    <name type="scientific">Paenibacillus psychroresistens</name>
    <dbReference type="NCBI Taxonomy" id="1778678"/>
    <lineage>
        <taxon>Bacteria</taxon>
        <taxon>Bacillati</taxon>
        <taxon>Bacillota</taxon>
        <taxon>Bacilli</taxon>
        <taxon>Bacillales</taxon>
        <taxon>Paenibacillaceae</taxon>
        <taxon>Paenibacillus</taxon>
    </lineage>
</organism>
<dbReference type="GO" id="GO:1902201">
    <property type="term" value="P:negative regulation of bacterial-type flagellum-dependent cell motility"/>
    <property type="evidence" value="ECO:0007669"/>
    <property type="project" value="TreeGrafter"/>
</dbReference>
<protein>
    <submittedName>
        <fullName evidence="2">Diguanylate cyclase</fullName>
    </submittedName>
</protein>
<dbReference type="InterPro" id="IPR000160">
    <property type="entry name" value="GGDEF_dom"/>
</dbReference>
<dbReference type="InterPro" id="IPR003018">
    <property type="entry name" value="GAF"/>
</dbReference>
<dbReference type="SMART" id="SM00267">
    <property type="entry name" value="GGDEF"/>
    <property type="match status" value="1"/>
</dbReference>
<dbReference type="Pfam" id="PF00990">
    <property type="entry name" value="GGDEF"/>
    <property type="match status" value="1"/>
</dbReference>
<dbReference type="InterPro" id="IPR043128">
    <property type="entry name" value="Rev_trsase/Diguanyl_cyclase"/>
</dbReference>
<proteinExistence type="predicted"/>
<dbReference type="FunFam" id="3.30.70.270:FF:000001">
    <property type="entry name" value="Diguanylate cyclase domain protein"/>
    <property type="match status" value="1"/>
</dbReference>
<dbReference type="Proteomes" id="UP000426246">
    <property type="component" value="Chromosome"/>
</dbReference>
<evidence type="ECO:0000313" key="3">
    <source>
        <dbReference type="Proteomes" id="UP000426246"/>
    </source>
</evidence>
<dbReference type="Gene3D" id="3.30.450.40">
    <property type="match status" value="2"/>
</dbReference>
<dbReference type="NCBIfam" id="TIGR00254">
    <property type="entry name" value="GGDEF"/>
    <property type="match status" value="1"/>
</dbReference>
<dbReference type="GO" id="GO:0052621">
    <property type="term" value="F:diguanylate cyclase activity"/>
    <property type="evidence" value="ECO:0007669"/>
    <property type="project" value="TreeGrafter"/>
</dbReference>
<dbReference type="PROSITE" id="PS50887">
    <property type="entry name" value="GGDEF"/>
    <property type="match status" value="1"/>
</dbReference>
<name>A0A6B8RKY9_9BACL</name>
<dbReference type="AlphaFoldDB" id="A0A6B8RKY9"/>
<accession>A0A6B8RKY9</accession>
<dbReference type="InterPro" id="IPR029787">
    <property type="entry name" value="Nucleotide_cyclase"/>
</dbReference>
<dbReference type="InterPro" id="IPR029016">
    <property type="entry name" value="GAF-like_dom_sf"/>
</dbReference>
<dbReference type="GO" id="GO:0043709">
    <property type="term" value="P:cell adhesion involved in single-species biofilm formation"/>
    <property type="evidence" value="ECO:0007669"/>
    <property type="project" value="TreeGrafter"/>
</dbReference>
<dbReference type="SUPFAM" id="SSF55781">
    <property type="entry name" value="GAF domain-like"/>
    <property type="match status" value="2"/>
</dbReference>
<dbReference type="SUPFAM" id="SSF55073">
    <property type="entry name" value="Nucleotide cyclase"/>
    <property type="match status" value="1"/>
</dbReference>
<dbReference type="PANTHER" id="PTHR45138:SF9">
    <property type="entry name" value="DIGUANYLATE CYCLASE DGCM-RELATED"/>
    <property type="match status" value="1"/>
</dbReference>
<dbReference type="SMART" id="SM00065">
    <property type="entry name" value="GAF"/>
    <property type="match status" value="2"/>
</dbReference>
<dbReference type="InterPro" id="IPR050469">
    <property type="entry name" value="Diguanylate_Cyclase"/>
</dbReference>
<evidence type="ECO:0000313" key="2">
    <source>
        <dbReference type="EMBL" id="QGQ96970.1"/>
    </source>
</evidence>
<dbReference type="EMBL" id="CP034235">
    <property type="protein sequence ID" value="QGQ96970.1"/>
    <property type="molecule type" value="Genomic_DNA"/>
</dbReference>
<dbReference type="CDD" id="cd01949">
    <property type="entry name" value="GGDEF"/>
    <property type="match status" value="1"/>
</dbReference>
<dbReference type="GO" id="GO:0005886">
    <property type="term" value="C:plasma membrane"/>
    <property type="evidence" value="ECO:0007669"/>
    <property type="project" value="TreeGrafter"/>
</dbReference>
<keyword evidence="3" id="KW-1185">Reference proteome</keyword>
<dbReference type="PANTHER" id="PTHR45138">
    <property type="entry name" value="REGULATORY COMPONENTS OF SENSORY TRANSDUCTION SYSTEM"/>
    <property type="match status" value="1"/>
</dbReference>
<reference evidence="3" key="1">
    <citation type="submission" date="2018-11" db="EMBL/GenBank/DDBJ databases">
        <title>Complete genome sequence of Paenibacillus sp. ML311-T8.</title>
        <authorList>
            <person name="Nam Y.-D."/>
            <person name="Kang J."/>
            <person name="Chung W.-H."/>
            <person name="Park Y.S."/>
        </authorList>
    </citation>
    <scope>NUCLEOTIDE SEQUENCE [LARGE SCALE GENOMIC DNA]</scope>
    <source>
        <strain evidence="3">ML311-T8</strain>
    </source>
</reference>
<dbReference type="Pfam" id="PF13185">
    <property type="entry name" value="GAF_2"/>
    <property type="match status" value="1"/>
</dbReference>
<dbReference type="Gene3D" id="3.30.70.270">
    <property type="match status" value="1"/>
</dbReference>
<dbReference type="OrthoDB" id="9759607at2"/>
<feature type="domain" description="GGDEF" evidence="1">
    <location>
        <begin position="501"/>
        <end position="628"/>
    </location>
</feature>